<evidence type="ECO:0000256" key="2">
    <source>
        <dbReference type="SAM" id="SignalP"/>
    </source>
</evidence>
<feature type="signal peptide" evidence="2">
    <location>
        <begin position="1"/>
        <end position="21"/>
    </location>
</feature>
<protein>
    <recommendedName>
        <fullName evidence="3">KIB1-4 beta-propeller domain-containing protein</fullName>
    </recommendedName>
</protein>
<reference evidence="4" key="2">
    <citation type="submission" date="2024-04" db="EMBL/GenBank/DDBJ databases">
        <authorList>
            <person name="Xu W."/>
            <person name="Ren C."/>
        </authorList>
    </citation>
    <scope>NUCLEOTIDE SEQUENCE</scope>
    <source>
        <strain evidence="4">Hangzhou</strain>
        <tissue evidence="4">Leaves</tissue>
    </source>
</reference>
<dbReference type="Pfam" id="PF03478">
    <property type="entry name" value="Beta-prop_KIB1-4"/>
    <property type="match status" value="2"/>
</dbReference>
<sequence length="473" mass="53820">MANWSELPGELLLLICQRLLSLSDQIHFSGVCSAWRSVGVECRCHLSRQIPGLMISSSEIYDKPCYFLRLPEARLYELAEFSVPHQIVCNGSTEGWMVVTDKFMQMHILNPFSGAQLQLPSVESLPPPFMVPEPKSMKYVKKAILSSNPVLNPDAFVLVIYSCGRLAFCKVGDETWTLVKSPPHQWHLDAIYLKGKFFSVCNFGTLLLVDIDQQPKVKEIASAPQSQSWTKRYLVEVEGELLLIEREVKRDVEYFSSTDEEDSDEDDEGDYDSEGYNSYEEEDDGDFDDYDDDDDEDDDFDGDEDDYDDFDDDDDDSDDENNYDDDGNDNTDDDGNDGSETDDNNDDTSVESDSGYDAEEFGIVTVSFKVYKLLSSEQKWTRVKSIGNFAVFLGSNSSFSLCTMDSPSLKGDCIYFTDDRITDETDEIDSQRGHDMGIYDLKNKTFEPLYPDSSELIQPPPFWPPFWITPIPW</sequence>
<dbReference type="AlphaFoldDB" id="A0AAP0N2Q1"/>
<evidence type="ECO:0000259" key="3">
    <source>
        <dbReference type="Pfam" id="PF03478"/>
    </source>
</evidence>
<gene>
    <name evidence="5" type="ORF">L1049_007125</name>
    <name evidence="4" type="ORF">L1049_021599</name>
</gene>
<dbReference type="PANTHER" id="PTHR44259">
    <property type="entry name" value="OS07G0183000 PROTEIN-RELATED"/>
    <property type="match status" value="1"/>
</dbReference>
<dbReference type="InterPro" id="IPR005174">
    <property type="entry name" value="KIB1-4_b-propeller"/>
</dbReference>
<keyword evidence="2" id="KW-0732">Signal</keyword>
<feature type="domain" description="KIB1-4 beta-propeller" evidence="3">
    <location>
        <begin position="365"/>
        <end position="440"/>
    </location>
</feature>
<reference evidence="4 6" key="1">
    <citation type="journal article" date="2024" name="Plant J.">
        <title>Genome sequences and population genomics reveal climatic adaptation and genomic divergence between two closely related sweetgum species.</title>
        <authorList>
            <person name="Xu W.Q."/>
            <person name="Ren C.Q."/>
            <person name="Zhang X.Y."/>
            <person name="Comes H.P."/>
            <person name="Liu X.H."/>
            <person name="Li Y.G."/>
            <person name="Kettle C.J."/>
            <person name="Jalonen R."/>
            <person name="Gaisberger H."/>
            <person name="Ma Y.Z."/>
            <person name="Qiu Y.X."/>
        </authorList>
    </citation>
    <scope>NUCLEOTIDE SEQUENCE [LARGE SCALE GENOMIC DNA]</scope>
    <source>
        <strain evidence="4">Hangzhou</strain>
    </source>
</reference>
<keyword evidence="6" id="KW-1185">Reference proteome</keyword>
<feature type="domain" description="KIB1-4 beta-propeller" evidence="3">
    <location>
        <begin position="67"/>
        <end position="251"/>
    </location>
</feature>
<accession>A0AAP0N2Q1</accession>
<feature type="chain" id="PRO_5044711499" description="KIB1-4 beta-propeller domain-containing protein" evidence="2">
    <location>
        <begin position="22"/>
        <end position="473"/>
    </location>
</feature>
<feature type="compositionally biased region" description="Acidic residues" evidence="1">
    <location>
        <begin position="258"/>
        <end position="356"/>
    </location>
</feature>
<dbReference type="SUPFAM" id="SSF81383">
    <property type="entry name" value="F-box domain"/>
    <property type="match status" value="1"/>
</dbReference>
<evidence type="ECO:0000313" key="6">
    <source>
        <dbReference type="Proteomes" id="UP001415857"/>
    </source>
</evidence>
<dbReference type="Proteomes" id="UP001415857">
    <property type="component" value="Unassembled WGS sequence"/>
</dbReference>
<evidence type="ECO:0000256" key="1">
    <source>
        <dbReference type="SAM" id="MobiDB-lite"/>
    </source>
</evidence>
<organism evidence="4 6">
    <name type="scientific">Liquidambar formosana</name>
    <name type="common">Formosan gum</name>
    <dbReference type="NCBI Taxonomy" id="63359"/>
    <lineage>
        <taxon>Eukaryota</taxon>
        <taxon>Viridiplantae</taxon>
        <taxon>Streptophyta</taxon>
        <taxon>Embryophyta</taxon>
        <taxon>Tracheophyta</taxon>
        <taxon>Spermatophyta</taxon>
        <taxon>Magnoliopsida</taxon>
        <taxon>eudicotyledons</taxon>
        <taxon>Gunneridae</taxon>
        <taxon>Pentapetalae</taxon>
        <taxon>Saxifragales</taxon>
        <taxon>Altingiaceae</taxon>
        <taxon>Liquidambar</taxon>
    </lineage>
</organism>
<dbReference type="EMBL" id="JBBPBK010000286">
    <property type="protein sequence ID" value="KAK9265892.1"/>
    <property type="molecule type" value="Genomic_DNA"/>
</dbReference>
<comment type="caution">
    <text evidence="4">The sequence shown here is derived from an EMBL/GenBank/DDBJ whole genome shotgun (WGS) entry which is preliminary data.</text>
</comment>
<dbReference type="Gene3D" id="1.20.1280.50">
    <property type="match status" value="1"/>
</dbReference>
<dbReference type="EMBL" id="JBBPBK010000010">
    <property type="protein sequence ID" value="KAK9277580.1"/>
    <property type="molecule type" value="Genomic_DNA"/>
</dbReference>
<feature type="region of interest" description="Disordered" evidence="1">
    <location>
        <begin position="254"/>
        <end position="356"/>
    </location>
</feature>
<evidence type="ECO:0000313" key="5">
    <source>
        <dbReference type="EMBL" id="KAK9277580.1"/>
    </source>
</evidence>
<evidence type="ECO:0000313" key="4">
    <source>
        <dbReference type="EMBL" id="KAK9265892.1"/>
    </source>
</evidence>
<name>A0AAP0N2Q1_LIQFO</name>
<proteinExistence type="predicted"/>
<dbReference type="InterPro" id="IPR050942">
    <property type="entry name" value="F-box_BR-signaling"/>
</dbReference>
<dbReference type="InterPro" id="IPR036047">
    <property type="entry name" value="F-box-like_dom_sf"/>
</dbReference>